<dbReference type="GO" id="GO:0004497">
    <property type="term" value="F:monooxygenase activity"/>
    <property type="evidence" value="ECO:0007669"/>
    <property type="project" value="UniProtKB-KW"/>
</dbReference>
<dbReference type="InterPro" id="IPR036396">
    <property type="entry name" value="Cyt_P450_sf"/>
</dbReference>
<dbReference type="InterPro" id="IPR002401">
    <property type="entry name" value="Cyt_P450_E_grp-I"/>
</dbReference>
<dbReference type="InterPro" id="IPR001128">
    <property type="entry name" value="Cyt_P450"/>
</dbReference>
<dbReference type="OrthoDB" id="1470350at2759"/>
<keyword evidence="4 8" id="KW-0479">Metal-binding</keyword>
<dbReference type="OMA" id="EEGMAAH"/>
<feature type="binding site" description="axial binding residue" evidence="8">
    <location>
        <position position="435"/>
    </location>
    <ligand>
        <name>heme</name>
        <dbReference type="ChEBI" id="CHEBI:30413"/>
    </ligand>
    <ligandPart>
        <name>Fe</name>
        <dbReference type="ChEBI" id="CHEBI:18248"/>
    </ligandPart>
</feature>
<sequence length="489" mass="56085">MDLILCIILVALLVLYYLWTRREFYKLSMKFPGPLGYPLIGIALKLSHNGVGLKLLRTYIKKYGNIFVSWLGPFPALIVSDPQVTRDLLTSPNCVNKSFFYKIVEDSLGKGLITLHDSDWTKHRKILNPAFSHKMLLSFFPIFNKETGILLKEFNKLADGEERDILPCLQLFTLSIATQTTMGTCVKEDPKFQDNSIVACFQWLIESTSEMMHSPWLYNPIIRQMLGKEEQFVKSKTYASTFITKIVDQKLSEDIKDETPCNNNSVLNLAIHQFKRGTFARKDVEDESCVLVAAAVETSSNAVAFTLMLLAMFPEYQEKAFGEIQALFPKAGDFSISYEDIQQMVYLDLVVNECLRLIPPVPIVARQTSQPVRLSSGVVIPKGMQIIINIFEMQRRKDIWGEEAESFNPDHFLPHNFQDIHPYGFIPFTKGIRNCIGWRYGLLSIKLTLAKLLRNYKFSTSFNFKNLEYVENVTMKLATMPLLKFEQRN</sequence>
<dbReference type="GeneID" id="115482799"/>
<evidence type="ECO:0000256" key="4">
    <source>
        <dbReference type="ARBA" id="ARBA00022723"/>
    </source>
</evidence>
<evidence type="ECO:0000256" key="3">
    <source>
        <dbReference type="ARBA" id="ARBA00022617"/>
    </source>
</evidence>
<dbReference type="PANTHER" id="PTHR24291:SF50">
    <property type="entry name" value="BIFUNCTIONAL ALBAFLAVENONE MONOOXYGENASE_TERPENE SYNTHASE"/>
    <property type="match status" value="1"/>
</dbReference>
<evidence type="ECO:0000256" key="5">
    <source>
        <dbReference type="ARBA" id="ARBA00023002"/>
    </source>
</evidence>
<keyword evidence="7" id="KW-0503">Monooxygenase</keyword>
<dbReference type="PRINTS" id="PR00463">
    <property type="entry name" value="EP450I"/>
</dbReference>
<dbReference type="PANTHER" id="PTHR24291">
    <property type="entry name" value="CYTOCHROME P450 FAMILY 4"/>
    <property type="match status" value="1"/>
</dbReference>
<dbReference type="AlphaFoldDB" id="A0A6J2SNV7"/>
<dbReference type="PRINTS" id="PR00385">
    <property type="entry name" value="P450"/>
</dbReference>
<reference evidence="10" key="1">
    <citation type="submission" date="2025-08" db="UniProtKB">
        <authorList>
            <consortium name="RefSeq"/>
        </authorList>
    </citation>
    <scope>IDENTIFICATION</scope>
    <source>
        <strain evidence="10">15085-1641.00</strain>
        <tissue evidence="10">Whole body</tissue>
    </source>
</reference>
<keyword evidence="9" id="KW-1185">Reference proteome</keyword>
<name>A0A6J2SNV7_DROHY</name>
<dbReference type="GO" id="GO:0020037">
    <property type="term" value="F:heme binding"/>
    <property type="evidence" value="ECO:0007669"/>
    <property type="project" value="InterPro"/>
</dbReference>
<keyword evidence="3 8" id="KW-0349">Heme</keyword>
<dbReference type="GO" id="GO:0016705">
    <property type="term" value="F:oxidoreductase activity, acting on paired donors, with incorporation or reduction of molecular oxygen"/>
    <property type="evidence" value="ECO:0007669"/>
    <property type="project" value="InterPro"/>
</dbReference>
<comment type="similarity">
    <text evidence="2">Belongs to the cytochrome P450 family.</text>
</comment>
<comment type="cofactor">
    <cofactor evidence="1 8">
        <name>heme</name>
        <dbReference type="ChEBI" id="CHEBI:30413"/>
    </cofactor>
</comment>
<dbReference type="SUPFAM" id="SSF48264">
    <property type="entry name" value="Cytochrome P450"/>
    <property type="match status" value="1"/>
</dbReference>
<evidence type="ECO:0000256" key="7">
    <source>
        <dbReference type="ARBA" id="ARBA00023033"/>
    </source>
</evidence>
<evidence type="ECO:0000256" key="2">
    <source>
        <dbReference type="ARBA" id="ARBA00010617"/>
    </source>
</evidence>
<evidence type="ECO:0000256" key="1">
    <source>
        <dbReference type="ARBA" id="ARBA00001971"/>
    </source>
</evidence>
<evidence type="ECO:0000256" key="8">
    <source>
        <dbReference type="PIRSR" id="PIRSR602401-1"/>
    </source>
</evidence>
<dbReference type="Proteomes" id="UP000504633">
    <property type="component" value="Unplaced"/>
</dbReference>
<keyword evidence="5" id="KW-0560">Oxidoreductase</keyword>
<protein>
    <submittedName>
        <fullName evidence="10">Probable cytochrome P450 313a4 isoform X1</fullName>
    </submittedName>
</protein>
<dbReference type="GO" id="GO:0005506">
    <property type="term" value="F:iron ion binding"/>
    <property type="evidence" value="ECO:0007669"/>
    <property type="project" value="InterPro"/>
</dbReference>
<dbReference type="InterPro" id="IPR050196">
    <property type="entry name" value="Cytochrome_P450_Monoox"/>
</dbReference>
<dbReference type="KEGG" id="dhe:115482799"/>
<dbReference type="Gene3D" id="1.10.630.10">
    <property type="entry name" value="Cytochrome P450"/>
    <property type="match status" value="1"/>
</dbReference>
<accession>A0A6J2SNV7</accession>
<keyword evidence="6 8" id="KW-0408">Iron</keyword>
<evidence type="ECO:0000256" key="6">
    <source>
        <dbReference type="ARBA" id="ARBA00023004"/>
    </source>
</evidence>
<dbReference type="RefSeq" id="XP_030078766.1">
    <property type="nucleotide sequence ID" value="XM_030222906.1"/>
</dbReference>
<organism evidence="9 10">
    <name type="scientific">Drosophila hydei</name>
    <name type="common">Fruit fly</name>
    <dbReference type="NCBI Taxonomy" id="7224"/>
    <lineage>
        <taxon>Eukaryota</taxon>
        <taxon>Metazoa</taxon>
        <taxon>Ecdysozoa</taxon>
        <taxon>Arthropoda</taxon>
        <taxon>Hexapoda</taxon>
        <taxon>Insecta</taxon>
        <taxon>Pterygota</taxon>
        <taxon>Neoptera</taxon>
        <taxon>Endopterygota</taxon>
        <taxon>Diptera</taxon>
        <taxon>Brachycera</taxon>
        <taxon>Muscomorpha</taxon>
        <taxon>Ephydroidea</taxon>
        <taxon>Drosophilidae</taxon>
        <taxon>Drosophila</taxon>
    </lineage>
</organism>
<dbReference type="Pfam" id="PF00067">
    <property type="entry name" value="p450"/>
    <property type="match status" value="1"/>
</dbReference>
<evidence type="ECO:0000313" key="9">
    <source>
        <dbReference type="Proteomes" id="UP000504633"/>
    </source>
</evidence>
<proteinExistence type="inferred from homology"/>
<gene>
    <name evidence="10" type="primary">LOC115482799</name>
</gene>
<evidence type="ECO:0000313" key="10">
    <source>
        <dbReference type="RefSeq" id="XP_030078766.1"/>
    </source>
</evidence>